<reference evidence="2 3" key="1">
    <citation type="submission" date="2016-10" db="EMBL/GenBank/DDBJ databases">
        <authorList>
            <person name="de Groot N.N."/>
        </authorList>
    </citation>
    <scope>NUCLEOTIDE SEQUENCE [LARGE SCALE GENOMIC DNA]</scope>
    <source>
        <strain evidence="2 3">DSM 22220</strain>
    </source>
</reference>
<keyword evidence="3" id="KW-1185">Reference proteome</keyword>
<feature type="domain" description="HTH cro/C1-type" evidence="1">
    <location>
        <begin position="14"/>
        <end position="68"/>
    </location>
</feature>
<protein>
    <submittedName>
        <fullName evidence="2">Predicted transcriptional regulator</fullName>
    </submittedName>
</protein>
<accession>A0A1G7G6L4</accession>
<dbReference type="PROSITE" id="PS50943">
    <property type="entry name" value="HTH_CROC1"/>
    <property type="match status" value="1"/>
</dbReference>
<dbReference type="EMBL" id="FNAH01000012">
    <property type="protein sequence ID" value="SDE83753.1"/>
    <property type="molecule type" value="Genomic_DNA"/>
</dbReference>
<proteinExistence type="predicted"/>
<dbReference type="CDD" id="cd00093">
    <property type="entry name" value="HTH_XRE"/>
    <property type="match status" value="1"/>
</dbReference>
<organism evidence="2 3">
    <name type="scientific">Paracoccus isoporae</name>
    <dbReference type="NCBI Taxonomy" id="591205"/>
    <lineage>
        <taxon>Bacteria</taxon>
        <taxon>Pseudomonadati</taxon>
        <taxon>Pseudomonadota</taxon>
        <taxon>Alphaproteobacteria</taxon>
        <taxon>Rhodobacterales</taxon>
        <taxon>Paracoccaceae</taxon>
        <taxon>Paracoccus</taxon>
    </lineage>
</organism>
<dbReference type="Gene3D" id="1.10.260.40">
    <property type="entry name" value="lambda repressor-like DNA-binding domains"/>
    <property type="match status" value="1"/>
</dbReference>
<evidence type="ECO:0000259" key="1">
    <source>
        <dbReference type="PROSITE" id="PS50943"/>
    </source>
</evidence>
<dbReference type="GO" id="GO:0003677">
    <property type="term" value="F:DNA binding"/>
    <property type="evidence" value="ECO:0007669"/>
    <property type="project" value="InterPro"/>
</dbReference>
<dbReference type="Proteomes" id="UP000199344">
    <property type="component" value="Unassembled WGS sequence"/>
</dbReference>
<dbReference type="SMART" id="SM00530">
    <property type="entry name" value="HTH_XRE"/>
    <property type="match status" value="1"/>
</dbReference>
<dbReference type="InterPro" id="IPR010982">
    <property type="entry name" value="Lambda_DNA-bd_dom_sf"/>
</dbReference>
<dbReference type="SUPFAM" id="SSF47413">
    <property type="entry name" value="lambda repressor-like DNA-binding domains"/>
    <property type="match status" value="1"/>
</dbReference>
<evidence type="ECO:0000313" key="3">
    <source>
        <dbReference type="Proteomes" id="UP000199344"/>
    </source>
</evidence>
<dbReference type="AlphaFoldDB" id="A0A1G7G6L4"/>
<evidence type="ECO:0000313" key="2">
    <source>
        <dbReference type="EMBL" id="SDE83753.1"/>
    </source>
</evidence>
<gene>
    <name evidence="2" type="ORF">SAMN05421538_11273</name>
</gene>
<sequence>MDREIAYGAIGARLETKLNETGLSRNEQAESLGISRSALATYISLERIPSASTVARAVDRFDIDPRWLLTGDERDRITRDQWVAVLSAFVELKAIMDRLFKDRIGWHQASHDDRMKVYRAGETLYEIGGISALNACANALYEGNPGAQLGAGDMLNHLFNGIGPWRA</sequence>
<dbReference type="InterPro" id="IPR001387">
    <property type="entry name" value="Cro/C1-type_HTH"/>
</dbReference>
<dbReference type="Pfam" id="PF01381">
    <property type="entry name" value="HTH_3"/>
    <property type="match status" value="1"/>
</dbReference>
<dbReference type="RefSeq" id="WP_090525222.1">
    <property type="nucleotide sequence ID" value="NZ_FNAH01000012.1"/>
</dbReference>
<dbReference type="OrthoDB" id="528805at2"/>
<name>A0A1G7G6L4_9RHOB</name>